<dbReference type="EC" id="2.7.1.59" evidence="2"/>
<dbReference type="eggNOG" id="KOG1794">
    <property type="taxonomic scope" value="Eukaryota"/>
</dbReference>
<evidence type="ECO:0000313" key="7">
    <source>
        <dbReference type="Proteomes" id="UP000000305"/>
    </source>
</evidence>
<accession>E9H2N5</accession>
<proteinExistence type="inferred from homology"/>
<sequence>MSDSQDSLVIIGGIEGGGGHSVAVLFDSKGKKLIELQGPCTNHWLIGMDECQKRIHAMIQEGKEKVGLPLDLPLKALGLSLSGCEDEATNEELKQGFMEKFPSLSASYYVCSDTVGSIATASENGGLVIISGTGSNSFLLNPDGSTARCGGWGYLLGDEGSAFWVADQAIKIYIDEEDNRRPPPHDTSVMKKAILEHFNIADRFGLLEHCYTKFSKAVFAGLCAKLANGAHAGDPLCCHIFREAGRSLGEYVGALLPSISKDLLDEPNGLPIICVGAVWKSFSLMEEGFLEGVNTQPGPRKSSHSLERFTLLQLQTSLAVGAAYMGAKFAKIEFPRDYSLNSKVFFSKTI</sequence>
<evidence type="ECO:0000256" key="1">
    <source>
        <dbReference type="ARBA" id="ARBA00006198"/>
    </source>
</evidence>
<name>E9H2N5_DAPPU</name>
<dbReference type="GO" id="GO:0045127">
    <property type="term" value="F:N-acetylglucosamine kinase activity"/>
    <property type="evidence" value="ECO:0000318"/>
    <property type="project" value="GO_Central"/>
</dbReference>
<dbReference type="FunCoup" id="E9H2N5">
    <property type="interactions" value="337"/>
</dbReference>
<dbReference type="Proteomes" id="UP000000305">
    <property type="component" value="Unassembled WGS sequence"/>
</dbReference>
<dbReference type="SUPFAM" id="SSF53067">
    <property type="entry name" value="Actin-like ATPase domain"/>
    <property type="match status" value="2"/>
</dbReference>
<evidence type="ECO:0000256" key="4">
    <source>
        <dbReference type="ARBA" id="ARBA00031123"/>
    </source>
</evidence>
<evidence type="ECO:0000256" key="2">
    <source>
        <dbReference type="ARBA" id="ARBA00012122"/>
    </source>
</evidence>
<dbReference type="Pfam" id="PF01869">
    <property type="entry name" value="BcrAD_BadFG"/>
    <property type="match status" value="1"/>
</dbReference>
<keyword evidence="7" id="KW-1185">Reference proteome</keyword>
<dbReference type="InterPro" id="IPR043129">
    <property type="entry name" value="ATPase_NBD"/>
</dbReference>
<dbReference type="OMA" id="IETRYDM"/>
<dbReference type="HOGENOM" id="CLU_016274_0_0_1"/>
<dbReference type="OrthoDB" id="311172at2759"/>
<dbReference type="InterPro" id="IPR002731">
    <property type="entry name" value="ATPase_BadF"/>
</dbReference>
<dbReference type="CDD" id="cd24078">
    <property type="entry name" value="ASKHA_NBD_NAGK_meta"/>
    <property type="match status" value="1"/>
</dbReference>
<dbReference type="PANTHER" id="PTHR12862:SF0">
    <property type="entry name" value="N-ACETYL-D-GLUCOSAMINE KINASE"/>
    <property type="match status" value="1"/>
</dbReference>
<dbReference type="Gene3D" id="3.30.420.40">
    <property type="match status" value="1"/>
</dbReference>
<protein>
    <recommendedName>
        <fullName evidence="3">N-acetyl-D-glucosamine kinase</fullName>
        <ecNumber evidence="2">2.7.1.59</ecNumber>
    </recommendedName>
    <alternativeName>
        <fullName evidence="4">GlcNAc kinase</fullName>
    </alternativeName>
</protein>
<organism evidence="6 7">
    <name type="scientific">Daphnia pulex</name>
    <name type="common">Water flea</name>
    <dbReference type="NCBI Taxonomy" id="6669"/>
    <lineage>
        <taxon>Eukaryota</taxon>
        <taxon>Metazoa</taxon>
        <taxon>Ecdysozoa</taxon>
        <taxon>Arthropoda</taxon>
        <taxon>Crustacea</taxon>
        <taxon>Branchiopoda</taxon>
        <taxon>Diplostraca</taxon>
        <taxon>Cladocera</taxon>
        <taxon>Anomopoda</taxon>
        <taxon>Daphniidae</taxon>
        <taxon>Daphnia</taxon>
    </lineage>
</organism>
<gene>
    <name evidence="6" type="ORF">DAPPUDRAFT_307522</name>
</gene>
<evidence type="ECO:0000256" key="3">
    <source>
        <dbReference type="ARBA" id="ARBA00014974"/>
    </source>
</evidence>
<dbReference type="STRING" id="6669.E9H2N5"/>
<evidence type="ECO:0000313" key="6">
    <source>
        <dbReference type="EMBL" id="EFX74032.1"/>
    </source>
</evidence>
<dbReference type="KEGG" id="dpx:DAPPUDRAFT_307522"/>
<dbReference type="InParanoid" id="E9H2N5"/>
<dbReference type="EMBL" id="GL732586">
    <property type="protein sequence ID" value="EFX74032.1"/>
    <property type="molecule type" value="Genomic_DNA"/>
</dbReference>
<dbReference type="InterPro" id="IPR039758">
    <property type="entry name" value="NAGK-like"/>
</dbReference>
<reference evidence="6 7" key="1">
    <citation type="journal article" date="2011" name="Science">
        <title>The ecoresponsive genome of Daphnia pulex.</title>
        <authorList>
            <person name="Colbourne J.K."/>
            <person name="Pfrender M.E."/>
            <person name="Gilbert D."/>
            <person name="Thomas W.K."/>
            <person name="Tucker A."/>
            <person name="Oakley T.H."/>
            <person name="Tokishita S."/>
            <person name="Aerts A."/>
            <person name="Arnold G.J."/>
            <person name="Basu M.K."/>
            <person name="Bauer D.J."/>
            <person name="Caceres C.E."/>
            <person name="Carmel L."/>
            <person name="Casola C."/>
            <person name="Choi J.H."/>
            <person name="Detter J.C."/>
            <person name="Dong Q."/>
            <person name="Dusheyko S."/>
            <person name="Eads B.D."/>
            <person name="Frohlich T."/>
            <person name="Geiler-Samerotte K.A."/>
            <person name="Gerlach D."/>
            <person name="Hatcher P."/>
            <person name="Jogdeo S."/>
            <person name="Krijgsveld J."/>
            <person name="Kriventseva E.V."/>
            <person name="Kultz D."/>
            <person name="Laforsch C."/>
            <person name="Lindquist E."/>
            <person name="Lopez J."/>
            <person name="Manak J.R."/>
            <person name="Muller J."/>
            <person name="Pangilinan J."/>
            <person name="Patwardhan R.P."/>
            <person name="Pitluck S."/>
            <person name="Pritham E.J."/>
            <person name="Rechtsteiner A."/>
            <person name="Rho M."/>
            <person name="Rogozin I.B."/>
            <person name="Sakarya O."/>
            <person name="Salamov A."/>
            <person name="Schaack S."/>
            <person name="Shapiro H."/>
            <person name="Shiga Y."/>
            <person name="Skalitzky C."/>
            <person name="Smith Z."/>
            <person name="Souvorov A."/>
            <person name="Sung W."/>
            <person name="Tang Z."/>
            <person name="Tsuchiya D."/>
            <person name="Tu H."/>
            <person name="Vos H."/>
            <person name="Wang M."/>
            <person name="Wolf Y.I."/>
            <person name="Yamagata H."/>
            <person name="Yamada T."/>
            <person name="Ye Y."/>
            <person name="Shaw J.R."/>
            <person name="Andrews J."/>
            <person name="Crease T.J."/>
            <person name="Tang H."/>
            <person name="Lucas S.M."/>
            <person name="Robertson H.M."/>
            <person name="Bork P."/>
            <person name="Koonin E.V."/>
            <person name="Zdobnov E.M."/>
            <person name="Grigoriev I.V."/>
            <person name="Lynch M."/>
            <person name="Boore J.L."/>
        </authorList>
    </citation>
    <scope>NUCLEOTIDE SEQUENCE [LARGE SCALE GENOMIC DNA]</scope>
</reference>
<evidence type="ECO:0000259" key="5">
    <source>
        <dbReference type="Pfam" id="PF01869"/>
    </source>
</evidence>
<comment type="similarity">
    <text evidence="1">Belongs to the eukaryotic-type N-acetylglucosamine kinase family.</text>
</comment>
<dbReference type="AlphaFoldDB" id="E9H2N5"/>
<feature type="domain" description="ATPase BadF/BadG/BcrA/BcrD type" evidence="5">
    <location>
        <begin position="13"/>
        <end position="281"/>
    </location>
</feature>
<dbReference type="PANTHER" id="PTHR12862">
    <property type="entry name" value="BADF TYPE ATPASE DOMAIN-CONTAINING PROTEIN"/>
    <property type="match status" value="1"/>
</dbReference>